<keyword evidence="2" id="KW-1185">Reference proteome</keyword>
<dbReference type="Gene3D" id="2.160.10.10">
    <property type="entry name" value="Hexapeptide repeat proteins"/>
    <property type="match status" value="1"/>
</dbReference>
<dbReference type="InterPro" id="IPR047324">
    <property type="entry name" value="LbH_gamma_CA-like"/>
</dbReference>
<organism evidence="1 2">
    <name type="scientific">Roseisolibacter agri</name>
    <dbReference type="NCBI Taxonomy" id="2014610"/>
    <lineage>
        <taxon>Bacteria</taxon>
        <taxon>Pseudomonadati</taxon>
        <taxon>Gemmatimonadota</taxon>
        <taxon>Gemmatimonadia</taxon>
        <taxon>Gemmatimonadales</taxon>
        <taxon>Gemmatimonadaceae</taxon>
        <taxon>Roseisolibacter</taxon>
    </lineage>
</organism>
<reference evidence="1" key="1">
    <citation type="submission" date="2022-08" db="EMBL/GenBank/DDBJ databases">
        <title>Draft genome sequencing of Roseisolibacter agri AW1220.</title>
        <authorList>
            <person name="Tobiishi Y."/>
            <person name="Tonouchi A."/>
        </authorList>
    </citation>
    <scope>NUCLEOTIDE SEQUENCE</scope>
    <source>
        <strain evidence="1">AW1220</strain>
    </source>
</reference>
<sequence length="171" mass="17595">MIDPAAFVHPLAFVCGDVTLHDGASVWPYAVLRGDNERIVVGEGSNVQDGAVLHADPGLPCVLGARVTVGHRAVVHGATVEDDVLVGMGALVLNGAVLGAGSLVAAGAVVREGMAVPPGSLVAGVPARLMRATTDEERARIRRTAEAYLRLQARHRAGEFPAHPPTPGPTP</sequence>
<evidence type="ECO:0000313" key="2">
    <source>
        <dbReference type="Proteomes" id="UP001161325"/>
    </source>
</evidence>
<dbReference type="PANTHER" id="PTHR13061:SF29">
    <property type="entry name" value="GAMMA CARBONIC ANHYDRASE-LIKE 1, MITOCHONDRIAL-RELATED"/>
    <property type="match status" value="1"/>
</dbReference>
<dbReference type="PANTHER" id="PTHR13061">
    <property type="entry name" value="DYNACTIN SUBUNIT P25"/>
    <property type="match status" value="1"/>
</dbReference>
<dbReference type="RefSeq" id="WP_284350680.1">
    <property type="nucleotide sequence ID" value="NZ_BRXS01000004.1"/>
</dbReference>
<gene>
    <name evidence="1" type="ORF">rosag_27340</name>
</gene>
<accession>A0AA37QAR2</accession>
<comment type="caution">
    <text evidence="1">The sequence shown here is derived from an EMBL/GenBank/DDBJ whole genome shotgun (WGS) entry which is preliminary data.</text>
</comment>
<dbReference type="EMBL" id="BRXS01000004">
    <property type="protein sequence ID" value="GLC26221.1"/>
    <property type="molecule type" value="Genomic_DNA"/>
</dbReference>
<dbReference type="SUPFAM" id="SSF51161">
    <property type="entry name" value="Trimeric LpxA-like enzymes"/>
    <property type="match status" value="1"/>
</dbReference>
<dbReference type="CDD" id="cd04645">
    <property type="entry name" value="LbH_gamma_CA_like"/>
    <property type="match status" value="1"/>
</dbReference>
<dbReference type="InterPro" id="IPR050484">
    <property type="entry name" value="Transf_Hexapept/Carb_Anhydrase"/>
</dbReference>
<evidence type="ECO:0000313" key="1">
    <source>
        <dbReference type="EMBL" id="GLC26221.1"/>
    </source>
</evidence>
<protein>
    <submittedName>
        <fullName evidence="1">Gamma carbonic anhydrase family protein</fullName>
    </submittedName>
</protein>
<dbReference type="InterPro" id="IPR011004">
    <property type="entry name" value="Trimer_LpxA-like_sf"/>
</dbReference>
<name>A0AA37QAR2_9BACT</name>
<proteinExistence type="predicted"/>
<dbReference type="AlphaFoldDB" id="A0AA37QAR2"/>
<dbReference type="Proteomes" id="UP001161325">
    <property type="component" value="Unassembled WGS sequence"/>
</dbReference>